<evidence type="ECO:0000256" key="1">
    <source>
        <dbReference type="SAM" id="MobiDB-lite"/>
    </source>
</evidence>
<protein>
    <submittedName>
        <fullName evidence="2">Uncharacterized protein</fullName>
    </submittedName>
</protein>
<feature type="compositionally biased region" description="Polar residues" evidence="1">
    <location>
        <begin position="14"/>
        <end position="30"/>
    </location>
</feature>
<feature type="region of interest" description="Disordered" evidence="1">
    <location>
        <begin position="398"/>
        <end position="418"/>
    </location>
</feature>
<evidence type="ECO:0000313" key="2">
    <source>
        <dbReference type="EMBL" id="KOO27228.1"/>
    </source>
</evidence>
<dbReference type="Proteomes" id="UP000037460">
    <property type="component" value="Unassembled WGS sequence"/>
</dbReference>
<dbReference type="EMBL" id="JWZX01002743">
    <property type="protein sequence ID" value="KOO27228.1"/>
    <property type="molecule type" value="Genomic_DNA"/>
</dbReference>
<proteinExistence type="predicted"/>
<gene>
    <name evidence="2" type="ORF">Ctob_008506</name>
</gene>
<comment type="caution">
    <text evidence="2">The sequence shown here is derived from an EMBL/GenBank/DDBJ whole genome shotgun (WGS) entry which is preliminary data.</text>
</comment>
<name>A0A0M0JLS9_9EUKA</name>
<keyword evidence="3" id="KW-1185">Reference proteome</keyword>
<organism evidence="2 3">
    <name type="scientific">Chrysochromulina tobinii</name>
    <dbReference type="NCBI Taxonomy" id="1460289"/>
    <lineage>
        <taxon>Eukaryota</taxon>
        <taxon>Haptista</taxon>
        <taxon>Haptophyta</taxon>
        <taxon>Prymnesiophyceae</taxon>
        <taxon>Prymnesiales</taxon>
        <taxon>Chrysochromulinaceae</taxon>
        <taxon>Chrysochromulina</taxon>
    </lineage>
</organism>
<feature type="region of interest" description="Disordered" evidence="1">
    <location>
        <begin position="1"/>
        <end position="47"/>
    </location>
</feature>
<accession>A0A0M0JLS9</accession>
<evidence type="ECO:0000313" key="3">
    <source>
        <dbReference type="Proteomes" id="UP000037460"/>
    </source>
</evidence>
<reference evidence="3" key="1">
    <citation type="journal article" date="2015" name="PLoS Genet.">
        <title>Genome Sequence and Transcriptome Analyses of Chrysochromulina tobin: Metabolic Tools for Enhanced Algal Fitness in the Prominent Order Prymnesiales (Haptophyceae).</title>
        <authorList>
            <person name="Hovde B.T."/>
            <person name="Deodato C.R."/>
            <person name="Hunsperger H.M."/>
            <person name="Ryken S.A."/>
            <person name="Yost W."/>
            <person name="Jha R.K."/>
            <person name="Patterson J."/>
            <person name="Monnat R.J. Jr."/>
            <person name="Barlow S.B."/>
            <person name="Starkenburg S.R."/>
            <person name="Cattolico R.A."/>
        </authorList>
    </citation>
    <scope>NUCLEOTIDE SEQUENCE</scope>
    <source>
        <strain evidence="3">CCMP291</strain>
    </source>
</reference>
<sequence length="418" mass="43682">MGSYYHPDGANGAATYTNRSRYSADSSPDTASVADTEVSAASTSISPHHNEQHLEYLMAGIHDMMSSGDKHPAGSPRHVAAGAAGGRPNPMPDTLQGLGLSFNAQYYAPGTLNLPGMPVPGGTPAHSIDGDVHPLPFFHGAMGTSEGDCLEPSGGNAAPASAPFGAPNAAYGVPNAPFGSSSAAYGASGPARLGAEMNAEINQLGAKLLQAEHSKTGEDGGANASIGIDWSTLPSFFFTAANGETLCTLVVGQAKPATSVTVAARGPDAKTAKGAASHKMMIQICVEYGAIHMAKVKAKKHGSRDQRDSAEDMAKTADATCAEDFVHRLLRIKSPRPLSEVAGFPGLNTKFPGWKTGYKKASEWFAAPERKGKFKLRWVESMNNFEVDLARDCLDRTKAPAERPLSDAETVEKAGKLE</sequence>
<dbReference type="AlphaFoldDB" id="A0A0M0JLS9"/>